<keyword evidence="2" id="KW-0472">Membrane</keyword>
<organism evidence="3 4">
    <name type="scientific">Melanomma pulvis-pyrius CBS 109.77</name>
    <dbReference type="NCBI Taxonomy" id="1314802"/>
    <lineage>
        <taxon>Eukaryota</taxon>
        <taxon>Fungi</taxon>
        <taxon>Dikarya</taxon>
        <taxon>Ascomycota</taxon>
        <taxon>Pezizomycotina</taxon>
        <taxon>Dothideomycetes</taxon>
        <taxon>Pleosporomycetidae</taxon>
        <taxon>Pleosporales</taxon>
        <taxon>Melanommataceae</taxon>
        <taxon>Melanomma</taxon>
    </lineage>
</organism>
<dbReference type="Proteomes" id="UP000799757">
    <property type="component" value="Unassembled WGS sequence"/>
</dbReference>
<feature type="compositionally biased region" description="Gly residues" evidence="1">
    <location>
        <begin position="166"/>
        <end position="180"/>
    </location>
</feature>
<gene>
    <name evidence="3" type="ORF">K505DRAFT_338987</name>
</gene>
<evidence type="ECO:0000313" key="4">
    <source>
        <dbReference type="Proteomes" id="UP000799757"/>
    </source>
</evidence>
<feature type="region of interest" description="Disordered" evidence="1">
    <location>
        <begin position="155"/>
        <end position="180"/>
    </location>
</feature>
<feature type="transmembrane region" description="Helical" evidence="2">
    <location>
        <begin position="124"/>
        <end position="144"/>
    </location>
</feature>
<keyword evidence="2" id="KW-0812">Transmembrane</keyword>
<evidence type="ECO:0000256" key="1">
    <source>
        <dbReference type="SAM" id="MobiDB-lite"/>
    </source>
</evidence>
<protein>
    <submittedName>
        <fullName evidence="3">Uncharacterized protein</fullName>
    </submittedName>
</protein>
<accession>A0A6A6X7U7</accession>
<sequence>MSVSLALPSSHPSSLLPSSLLVEFCSSETTWRRGDINPKLHEIMLSLSFRTTRRVYALLSRILLPTAIAPKWTQRLGPTALWTLNPTFIIWRRRKETHSTVQVQESPVQGTPERRRRRASSVHVVQTVVVVLVVLVVSAGVWVWHYRTAERQKKRQRRLGDALEGEGAGEGVVEGGRLGS</sequence>
<dbReference type="EMBL" id="MU001986">
    <property type="protein sequence ID" value="KAF2792085.1"/>
    <property type="molecule type" value="Genomic_DNA"/>
</dbReference>
<proteinExistence type="predicted"/>
<evidence type="ECO:0000256" key="2">
    <source>
        <dbReference type="SAM" id="Phobius"/>
    </source>
</evidence>
<name>A0A6A6X7U7_9PLEO</name>
<dbReference type="AlphaFoldDB" id="A0A6A6X7U7"/>
<reference evidence="3" key="1">
    <citation type="journal article" date="2020" name="Stud. Mycol.">
        <title>101 Dothideomycetes genomes: a test case for predicting lifestyles and emergence of pathogens.</title>
        <authorList>
            <person name="Haridas S."/>
            <person name="Albert R."/>
            <person name="Binder M."/>
            <person name="Bloem J."/>
            <person name="Labutti K."/>
            <person name="Salamov A."/>
            <person name="Andreopoulos B."/>
            <person name="Baker S."/>
            <person name="Barry K."/>
            <person name="Bills G."/>
            <person name="Bluhm B."/>
            <person name="Cannon C."/>
            <person name="Castanera R."/>
            <person name="Culley D."/>
            <person name="Daum C."/>
            <person name="Ezra D."/>
            <person name="Gonzalez J."/>
            <person name="Henrissat B."/>
            <person name="Kuo A."/>
            <person name="Liang C."/>
            <person name="Lipzen A."/>
            <person name="Lutzoni F."/>
            <person name="Magnuson J."/>
            <person name="Mondo S."/>
            <person name="Nolan M."/>
            <person name="Ohm R."/>
            <person name="Pangilinan J."/>
            <person name="Park H.-J."/>
            <person name="Ramirez L."/>
            <person name="Alfaro M."/>
            <person name="Sun H."/>
            <person name="Tritt A."/>
            <person name="Yoshinaga Y."/>
            <person name="Zwiers L.-H."/>
            <person name="Turgeon B."/>
            <person name="Goodwin S."/>
            <person name="Spatafora J."/>
            <person name="Crous P."/>
            <person name="Grigoriev I."/>
        </authorList>
    </citation>
    <scope>NUCLEOTIDE SEQUENCE</scope>
    <source>
        <strain evidence="3">CBS 109.77</strain>
    </source>
</reference>
<keyword evidence="4" id="KW-1185">Reference proteome</keyword>
<keyword evidence="2" id="KW-1133">Transmembrane helix</keyword>
<evidence type="ECO:0000313" key="3">
    <source>
        <dbReference type="EMBL" id="KAF2792085.1"/>
    </source>
</evidence>